<sequence>MPDLPSPLTLERKAVEAWIIRCYPQIFLAPGTILADTPEVEAKVQEVGQRFNEICTRPPNVVADLLLEPETLDHLLTGLAWLDLQRRTALLIYLEHLPDDVGNRIIRAMVGADPDHRGRTVRETITLIRRAEIIERMTQPIRIEALHAATSGRPLLAPFTTGTSTRTHL</sequence>
<gene>
    <name evidence="1" type="ORF">SIL87_00065</name>
</gene>
<dbReference type="RefSeq" id="WP_319612305.1">
    <property type="nucleotide sequence ID" value="NZ_JAWXYB010000001.1"/>
</dbReference>
<organism evidence="1 2">
    <name type="scientific">Acidiphilium acidophilum</name>
    <name type="common">Thiobacillus acidophilus</name>
    <dbReference type="NCBI Taxonomy" id="76588"/>
    <lineage>
        <taxon>Bacteria</taxon>
        <taxon>Pseudomonadati</taxon>
        <taxon>Pseudomonadota</taxon>
        <taxon>Alphaproteobacteria</taxon>
        <taxon>Acetobacterales</taxon>
        <taxon>Acidocellaceae</taxon>
        <taxon>Acidiphilium</taxon>
    </lineage>
</organism>
<keyword evidence="2" id="KW-1185">Reference proteome</keyword>
<reference evidence="1 2" key="1">
    <citation type="submission" date="2023-11" db="EMBL/GenBank/DDBJ databases">
        <title>MicrobeMod: A computational toolkit for identifying prokaryotic methylation and restriction-modification with nanopore sequencing.</title>
        <authorList>
            <person name="Crits-Christoph A."/>
            <person name="Kang S.C."/>
            <person name="Lee H."/>
            <person name="Ostrov N."/>
        </authorList>
    </citation>
    <scope>NUCLEOTIDE SEQUENCE [LARGE SCALE GENOMIC DNA]</scope>
    <source>
        <strain evidence="1 2">DSMZ 700</strain>
    </source>
</reference>
<protein>
    <submittedName>
        <fullName evidence="1">Uncharacterized protein</fullName>
    </submittedName>
</protein>
<dbReference type="AlphaFoldDB" id="A0AAW9DKP9"/>
<dbReference type="Proteomes" id="UP001279553">
    <property type="component" value="Unassembled WGS sequence"/>
</dbReference>
<evidence type="ECO:0000313" key="2">
    <source>
        <dbReference type="Proteomes" id="UP001279553"/>
    </source>
</evidence>
<dbReference type="EMBL" id="JAWXYB010000001">
    <property type="protein sequence ID" value="MDX5929164.1"/>
    <property type="molecule type" value="Genomic_DNA"/>
</dbReference>
<accession>A0AAW9DKP9</accession>
<evidence type="ECO:0000313" key="1">
    <source>
        <dbReference type="EMBL" id="MDX5929164.1"/>
    </source>
</evidence>
<proteinExistence type="predicted"/>
<name>A0AAW9DKP9_ACIAO</name>
<comment type="caution">
    <text evidence="1">The sequence shown here is derived from an EMBL/GenBank/DDBJ whole genome shotgun (WGS) entry which is preliminary data.</text>
</comment>